<dbReference type="EMBL" id="JARPUR010000002">
    <property type="protein sequence ID" value="KAK4882283.1"/>
    <property type="molecule type" value="Genomic_DNA"/>
</dbReference>
<dbReference type="Proteomes" id="UP001353858">
    <property type="component" value="Unassembled WGS sequence"/>
</dbReference>
<sequence>MKATTLRGKTLKLLPRGKLYSKYVNVKKNLREARSVCQTELDNVEQNDNNTKPVDDQDEINAYNRLTYITGAGFEEILTDWKKTYHCRQNRLSQLQSAQEYFNQFPVLKLNNGYKLLLEDFSTRFQEKT</sequence>
<evidence type="ECO:0000313" key="2">
    <source>
        <dbReference type="Proteomes" id="UP001353858"/>
    </source>
</evidence>
<protein>
    <submittedName>
        <fullName evidence="1">Uncharacterized protein</fullName>
    </submittedName>
</protein>
<keyword evidence="2" id="KW-1185">Reference proteome</keyword>
<comment type="caution">
    <text evidence="1">The sequence shown here is derived from an EMBL/GenBank/DDBJ whole genome shotgun (WGS) entry which is preliminary data.</text>
</comment>
<reference evidence="2" key="1">
    <citation type="submission" date="2023-01" db="EMBL/GenBank/DDBJ databases">
        <title>Key to firefly adult light organ development and bioluminescence: homeobox transcription factors regulate luciferase expression and transportation to peroxisome.</title>
        <authorList>
            <person name="Fu X."/>
        </authorList>
    </citation>
    <scope>NUCLEOTIDE SEQUENCE [LARGE SCALE GENOMIC DNA]</scope>
</reference>
<dbReference type="AlphaFoldDB" id="A0AAN7SPW9"/>
<gene>
    <name evidence="1" type="ORF">RN001_005602</name>
</gene>
<name>A0AAN7SPW9_9COLE</name>
<evidence type="ECO:0000313" key="1">
    <source>
        <dbReference type="EMBL" id="KAK4882283.1"/>
    </source>
</evidence>
<organism evidence="1 2">
    <name type="scientific">Aquatica leii</name>
    <dbReference type="NCBI Taxonomy" id="1421715"/>
    <lineage>
        <taxon>Eukaryota</taxon>
        <taxon>Metazoa</taxon>
        <taxon>Ecdysozoa</taxon>
        <taxon>Arthropoda</taxon>
        <taxon>Hexapoda</taxon>
        <taxon>Insecta</taxon>
        <taxon>Pterygota</taxon>
        <taxon>Neoptera</taxon>
        <taxon>Endopterygota</taxon>
        <taxon>Coleoptera</taxon>
        <taxon>Polyphaga</taxon>
        <taxon>Elateriformia</taxon>
        <taxon>Elateroidea</taxon>
        <taxon>Lampyridae</taxon>
        <taxon>Luciolinae</taxon>
        <taxon>Aquatica</taxon>
    </lineage>
</organism>
<proteinExistence type="predicted"/>
<accession>A0AAN7SPW9</accession>